<accession>A0A0F9XHL1</accession>
<dbReference type="AlphaFoldDB" id="A0A0F9XHL1"/>
<evidence type="ECO:0000313" key="2">
    <source>
        <dbReference type="EMBL" id="KKN98556.1"/>
    </source>
</evidence>
<evidence type="ECO:0000256" key="1">
    <source>
        <dbReference type="SAM" id="MobiDB-lite"/>
    </source>
</evidence>
<gene>
    <name evidence="2" type="ORF">LCGC14_0146680</name>
</gene>
<reference evidence="2" key="1">
    <citation type="journal article" date="2015" name="Nature">
        <title>Complex archaea that bridge the gap between prokaryotes and eukaryotes.</title>
        <authorList>
            <person name="Spang A."/>
            <person name="Saw J.H."/>
            <person name="Jorgensen S.L."/>
            <person name="Zaremba-Niedzwiedzka K."/>
            <person name="Martijn J."/>
            <person name="Lind A.E."/>
            <person name="van Eijk R."/>
            <person name="Schleper C."/>
            <person name="Guy L."/>
            <person name="Ettema T.J."/>
        </authorList>
    </citation>
    <scope>NUCLEOTIDE SEQUENCE</scope>
</reference>
<feature type="region of interest" description="Disordered" evidence="1">
    <location>
        <begin position="104"/>
        <end position="129"/>
    </location>
</feature>
<dbReference type="EMBL" id="LAZR01000051">
    <property type="protein sequence ID" value="KKN98556.1"/>
    <property type="molecule type" value="Genomic_DNA"/>
</dbReference>
<comment type="caution">
    <text evidence="2">The sequence shown here is derived from an EMBL/GenBank/DDBJ whole genome shotgun (WGS) entry which is preliminary data.</text>
</comment>
<protein>
    <submittedName>
        <fullName evidence="2">Uncharacterized protein</fullName>
    </submittedName>
</protein>
<sequence length="129" mass="13885">MVNPSEPRVVADIVTEISELNDKKVVIEHLRSALSDFIKSPEGMEAPLNLSDSRGKRIDPIIIKDVVGELNDWTEDIDGELTKLSGSQVATAGMKVVIAGGKGKAKKKINNKPTVVKDPEDKVPEAAQA</sequence>
<organism evidence="2">
    <name type="scientific">marine sediment metagenome</name>
    <dbReference type="NCBI Taxonomy" id="412755"/>
    <lineage>
        <taxon>unclassified sequences</taxon>
        <taxon>metagenomes</taxon>
        <taxon>ecological metagenomes</taxon>
    </lineage>
</organism>
<name>A0A0F9XHL1_9ZZZZ</name>
<proteinExistence type="predicted"/>
<feature type="compositionally biased region" description="Basic and acidic residues" evidence="1">
    <location>
        <begin position="115"/>
        <end position="129"/>
    </location>
</feature>